<accession>A0ABD3RST6</accession>
<feature type="region of interest" description="Disordered" evidence="2">
    <location>
        <begin position="768"/>
        <end position="800"/>
    </location>
</feature>
<sequence>TMEESNGEYGRPRRPKPETVAYLSDLPLNESDATRQVREYIAHFDDGRKRANGEESAESSEPPEYPPLLSAAHAALSSIFREFASLACEEIPSQQIETLVRISCRYSIVAKRVILAAMAGYWTFLSTHRFGSHVAQTVLRCAVARCEANLDEFDDGQEASEGKMVVEDSYGGLLQRDDGGGGGVVPKTVSLPLLRAIDELKMFAPDLAVHVCGSHVLRTSMCVLSGAEFVDAFAPPGSTDMDGTSGLLSEWDTGVLAATRRGKVKDDQKKKRRRRGVSADEEKGNSRHEITVVKAMSMLPELLSDSFRRDAMEAMNELVDIVSSLGTGGEDGKVQPPGKLQQLTCHPSAGPLLIQTLRLLSFHSNQSSKIKTIRKNDPVVPNRRLLILPQEPSYSSGSKAESLVYRLLCWDATIIDCDSRDASTKQPHAGDIIYGLSGEPRGSVLLDTIFRCCPDSYHDALCNIGGFYDEATLREYINHGVSNFVVQTLLMSVRSKEQASRMTKCLCGIIEDGSLVNANRMGVIWRAIEMCATKGSSQDQERIVSALMRGFESVSGTSSLQAERKDDNMSEENKHKWRSKAKGLSAEECIPLLLGLSPGSDAAERENNRLTLNVEGARALYHILHFKERLRNDWVKGIVHIYGREELSKICNDGLGSACIMDALLDGPSRGVASKILLKKLSDRISFLAAERVGHHTVVKLFRALPTMEDKAALSAELSHSLKRLGGNAMGRSVMVSCAVKEYLVGENEWTKAVNKHRGKEKWLEEILGEREGSDNRAGEDEKKRRRKEKKNVNMTGSDK</sequence>
<protein>
    <submittedName>
        <fullName evidence="3">Uncharacterized protein</fullName>
    </submittedName>
</protein>
<feature type="region of interest" description="Disordered" evidence="2">
    <location>
        <begin position="44"/>
        <end position="66"/>
    </location>
</feature>
<dbReference type="InterPro" id="IPR016024">
    <property type="entry name" value="ARM-type_fold"/>
</dbReference>
<gene>
    <name evidence="3" type="ORF">ACHAXA_005771</name>
</gene>
<dbReference type="InterPro" id="IPR040000">
    <property type="entry name" value="NOP9"/>
</dbReference>
<dbReference type="SUPFAM" id="SSF48371">
    <property type="entry name" value="ARM repeat"/>
    <property type="match status" value="1"/>
</dbReference>
<evidence type="ECO:0000256" key="1">
    <source>
        <dbReference type="ARBA" id="ARBA00022737"/>
    </source>
</evidence>
<feature type="compositionally biased region" description="Basic and acidic residues" evidence="2">
    <location>
        <begin position="44"/>
        <end position="53"/>
    </location>
</feature>
<feature type="region of interest" description="Disordered" evidence="2">
    <location>
        <begin position="259"/>
        <end position="285"/>
    </location>
</feature>
<name>A0ABD3RST6_9STRA</name>
<feature type="compositionally biased region" description="Basic and acidic residues" evidence="2">
    <location>
        <begin position="768"/>
        <end position="783"/>
    </location>
</feature>
<dbReference type="EMBL" id="JALLPB020000176">
    <property type="protein sequence ID" value="KAL3815923.1"/>
    <property type="molecule type" value="Genomic_DNA"/>
</dbReference>
<dbReference type="PANTHER" id="PTHR13102:SF0">
    <property type="entry name" value="NUCLEOLAR PROTEIN 9"/>
    <property type="match status" value="1"/>
</dbReference>
<dbReference type="PANTHER" id="PTHR13102">
    <property type="entry name" value="NUCLEOLAR PROTEIN 9"/>
    <property type="match status" value="1"/>
</dbReference>
<comment type="caution">
    <text evidence="3">The sequence shown here is derived from an EMBL/GenBank/DDBJ whole genome shotgun (WGS) entry which is preliminary data.</text>
</comment>
<proteinExistence type="predicted"/>
<keyword evidence="4" id="KW-1185">Reference proteome</keyword>
<dbReference type="Proteomes" id="UP001530377">
    <property type="component" value="Unassembled WGS sequence"/>
</dbReference>
<feature type="region of interest" description="Disordered" evidence="2">
    <location>
        <begin position="1"/>
        <end position="20"/>
    </location>
</feature>
<evidence type="ECO:0000313" key="4">
    <source>
        <dbReference type="Proteomes" id="UP001530377"/>
    </source>
</evidence>
<organism evidence="3 4">
    <name type="scientific">Cyclostephanos tholiformis</name>
    <dbReference type="NCBI Taxonomy" id="382380"/>
    <lineage>
        <taxon>Eukaryota</taxon>
        <taxon>Sar</taxon>
        <taxon>Stramenopiles</taxon>
        <taxon>Ochrophyta</taxon>
        <taxon>Bacillariophyta</taxon>
        <taxon>Coscinodiscophyceae</taxon>
        <taxon>Thalassiosirophycidae</taxon>
        <taxon>Stephanodiscales</taxon>
        <taxon>Stephanodiscaceae</taxon>
        <taxon>Cyclostephanos</taxon>
    </lineage>
</organism>
<evidence type="ECO:0000256" key="2">
    <source>
        <dbReference type="SAM" id="MobiDB-lite"/>
    </source>
</evidence>
<dbReference type="InterPro" id="IPR001313">
    <property type="entry name" value="Pumilio_RNA-bd_rpt"/>
</dbReference>
<keyword evidence="1" id="KW-0677">Repeat</keyword>
<dbReference type="Pfam" id="PF22493">
    <property type="entry name" value="PUF_NOP9"/>
    <property type="match status" value="1"/>
</dbReference>
<dbReference type="AlphaFoldDB" id="A0ABD3RST6"/>
<feature type="non-terminal residue" evidence="3">
    <location>
        <position position="1"/>
    </location>
</feature>
<reference evidence="3 4" key="1">
    <citation type="submission" date="2024-10" db="EMBL/GenBank/DDBJ databases">
        <title>Updated reference genomes for cyclostephanoid diatoms.</title>
        <authorList>
            <person name="Roberts W.R."/>
            <person name="Alverson A.J."/>
        </authorList>
    </citation>
    <scope>NUCLEOTIDE SEQUENCE [LARGE SCALE GENOMIC DNA]</scope>
    <source>
        <strain evidence="3 4">AJA228-03</strain>
    </source>
</reference>
<evidence type="ECO:0000313" key="3">
    <source>
        <dbReference type="EMBL" id="KAL3815923.1"/>
    </source>
</evidence>